<dbReference type="InterPro" id="IPR001965">
    <property type="entry name" value="Znf_PHD"/>
</dbReference>
<dbReference type="InterPro" id="IPR019786">
    <property type="entry name" value="Zinc_finger_PHD-type_CS"/>
</dbReference>
<organism evidence="8 9">
    <name type="scientific">Pyrus ussuriensis x Pyrus communis</name>
    <dbReference type="NCBI Taxonomy" id="2448454"/>
    <lineage>
        <taxon>Eukaryota</taxon>
        <taxon>Viridiplantae</taxon>
        <taxon>Streptophyta</taxon>
        <taxon>Embryophyta</taxon>
        <taxon>Tracheophyta</taxon>
        <taxon>Spermatophyta</taxon>
        <taxon>Magnoliopsida</taxon>
        <taxon>eudicotyledons</taxon>
        <taxon>Gunneridae</taxon>
        <taxon>Pentapetalae</taxon>
        <taxon>rosids</taxon>
        <taxon>fabids</taxon>
        <taxon>Rosales</taxon>
        <taxon>Rosaceae</taxon>
        <taxon>Amygdaloideae</taxon>
        <taxon>Maleae</taxon>
        <taxon>Pyrus</taxon>
    </lineage>
</organism>
<evidence type="ECO:0000313" key="8">
    <source>
        <dbReference type="EMBL" id="KAB2623528.1"/>
    </source>
</evidence>
<evidence type="ECO:0000256" key="2">
    <source>
        <dbReference type="ARBA" id="ARBA00022771"/>
    </source>
</evidence>
<feature type="compositionally biased region" description="Polar residues" evidence="5">
    <location>
        <begin position="1"/>
        <end position="10"/>
    </location>
</feature>
<dbReference type="Proteomes" id="UP000327157">
    <property type="component" value="Unassembled WGS sequence"/>
</dbReference>
<sequence>MNPPTKSIFSAQKPDPQMDQRFHGLPPLKRFRLMQQQQQKDALLSPLRLPAKKRKASRDQLVLPDPTASAAAGSTYSLPAKKRVWALQPDLFTEEPRLTLDLNVEYKPPFGSELEEEPKSEEDKGKAENGCNEDIENTQEKKSQEIAGDGECSEEEEEEDDDDGIVCAVCQSTDGDPSDPIVFCDGCNLTVHASCYGNPLAKGIPEGDWFCAQCAFSAVHSQSNESCSCCLCPVKGGAMKPTGDGRWAHIVCALYVPEVFFKDPEGREGIDCSKVPKRRWKERCYVCESSRGCAIQCSELKCPLAFHVSCGLNEDLCIEYKEGRNKGAIVAGFCKKHSDLWIKQEQTGKYKIVARED</sequence>
<dbReference type="AlphaFoldDB" id="A0A5N5H7G6"/>
<keyword evidence="2 4" id="KW-0863">Zinc-finger</keyword>
<comment type="caution">
    <text evidence="8">The sequence shown here is derived from an EMBL/GenBank/DDBJ whole genome shotgun (WGS) entry which is preliminary data.</text>
</comment>
<feature type="domain" description="PHD-type" evidence="6">
    <location>
        <begin position="164"/>
        <end position="217"/>
    </location>
</feature>
<feature type="compositionally biased region" description="Acidic residues" evidence="5">
    <location>
        <begin position="151"/>
        <end position="160"/>
    </location>
</feature>
<dbReference type="OrthoDB" id="20839at2759"/>
<dbReference type="InterPro" id="IPR050701">
    <property type="entry name" value="Histone_Mod_Regulator"/>
</dbReference>
<feature type="domain" description="PHD-type" evidence="7">
    <location>
        <begin position="226"/>
        <end position="338"/>
    </location>
</feature>
<dbReference type="SMART" id="SM00249">
    <property type="entry name" value="PHD"/>
    <property type="match status" value="2"/>
</dbReference>
<dbReference type="PROSITE" id="PS50016">
    <property type="entry name" value="ZF_PHD_2"/>
    <property type="match status" value="1"/>
</dbReference>
<evidence type="ECO:0000256" key="5">
    <source>
        <dbReference type="SAM" id="MobiDB-lite"/>
    </source>
</evidence>
<dbReference type="CDD" id="cd15492">
    <property type="entry name" value="PHD_BRPF_JADE_like"/>
    <property type="match status" value="1"/>
</dbReference>
<dbReference type="PROSITE" id="PS01359">
    <property type="entry name" value="ZF_PHD_1"/>
    <property type="match status" value="1"/>
</dbReference>
<dbReference type="CDD" id="cd15571">
    <property type="entry name" value="ePHD"/>
    <property type="match status" value="1"/>
</dbReference>
<dbReference type="InterPro" id="IPR011011">
    <property type="entry name" value="Znf_FYVE_PHD"/>
</dbReference>
<name>A0A5N5H7G6_9ROSA</name>
<feature type="region of interest" description="Disordered" evidence="5">
    <location>
        <begin position="1"/>
        <end position="21"/>
    </location>
</feature>
<accession>A0A5N5H7G6</accession>
<evidence type="ECO:0000256" key="1">
    <source>
        <dbReference type="ARBA" id="ARBA00022723"/>
    </source>
</evidence>
<feature type="region of interest" description="Disordered" evidence="5">
    <location>
        <begin position="36"/>
        <end position="74"/>
    </location>
</feature>
<proteinExistence type="predicted"/>
<dbReference type="PANTHER" id="PTHR13793:SF148">
    <property type="entry name" value="RING_FYVE_PHD ZINC FINGER SUPERFAMILY PROTEIN"/>
    <property type="match status" value="1"/>
</dbReference>
<dbReference type="InterPro" id="IPR013083">
    <property type="entry name" value="Znf_RING/FYVE/PHD"/>
</dbReference>
<dbReference type="GO" id="GO:0005634">
    <property type="term" value="C:nucleus"/>
    <property type="evidence" value="ECO:0007669"/>
    <property type="project" value="UniProtKB-ARBA"/>
</dbReference>
<evidence type="ECO:0000259" key="6">
    <source>
        <dbReference type="PROSITE" id="PS50016"/>
    </source>
</evidence>
<evidence type="ECO:0000256" key="4">
    <source>
        <dbReference type="PROSITE-ProRule" id="PRU00146"/>
    </source>
</evidence>
<dbReference type="GO" id="GO:0008270">
    <property type="term" value="F:zinc ion binding"/>
    <property type="evidence" value="ECO:0007669"/>
    <property type="project" value="UniProtKB-KW"/>
</dbReference>
<dbReference type="Gene3D" id="3.30.40.10">
    <property type="entry name" value="Zinc/RING finger domain, C3HC4 (zinc finger)"/>
    <property type="match status" value="2"/>
</dbReference>
<dbReference type="Pfam" id="PF13832">
    <property type="entry name" value="zf-HC5HC2H_2"/>
    <property type="match status" value="1"/>
</dbReference>
<keyword evidence="3" id="KW-0862">Zinc</keyword>
<protein>
    <submittedName>
        <fullName evidence="8">Protein Jade-1</fullName>
    </submittedName>
</protein>
<feature type="region of interest" description="Disordered" evidence="5">
    <location>
        <begin position="109"/>
        <end position="160"/>
    </location>
</feature>
<reference evidence="8 9" key="1">
    <citation type="submission" date="2019-09" db="EMBL/GenBank/DDBJ databases">
        <authorList>
            <person name="Ou C."/>
        </authorList>
    </citation>
    <scope>NUCLEOTIDE SEQUENCE [LARGE SCALE GENOMIC DNA]</scope>
    <source>
        <strain evidence="8">S2</strain>
        <tissue evidence="8">Leaf</tissue>
    </source>
</reference>
<dbReference type="PROSITE" id="PS51805">
    <property type="entry name" value="EPHD"/>
    <property type="match status" value="1"/>
</dbReference>
<dbReference type="InterPro" id="IPR034732">
    <property type="entry name" value="EPHD"/>
</dbReference>
<dbReference type="Pfam" id="PF00628">
    <property type="entry name" value="PHD"/>
    <property type="match status" value="1"/>
</dbReference>
<dbReference type="InterPro" id="IPR019787">
    <property type="entry name" value="Znf_PHD-finger"/>
</dbReference>
<evidence type="ECO:0000313" key="9">
    <source>
        <dbReference type="Proteomes" id="UP000327157"/>
    </source>
</evidence>
<keyword evidence="9" id="KW-1185">Reference proteome</keyword>
<evidence type="ECO:0000259" key="7">
    <source>
        <dbReference type="PROSITE" id="PS51805"/>
    </source>
</evidence>
<dbReference type="SUPFAM" id="SSF57903">
    <property type="entry name" value="FYVE/PHD zinc finger"/>
    <property type="match status" value="1"/>
</dbReference>
<keyword evidence="1" id="KW-0479">Metal-binding</keyword>
<reference evidence="8 9" key="2">
    <citation type="submission" date="2019-11" db="EMBL/GenBank/DDBJ databases">
        <title>A de novo genome assembly of a pear dwarfing rootstock.</title>
        <authorList>
            <person name="Wang F."/>
            <person name="Wang J."/>
            <person name="Li S."/>
            <person name="Zhang Y."/>
            <person name="Fang M."/>
            <person name="Ma L."/>
            <person name="Zhao Y."/>
            <person name="Jiang S."/>
        </authorList>
    </citation>
    <scope>NUCLEOTIDE SEQUENCE [LARGE SCALE GENOMIC DNA]</scope>
    <source>
        <strain evidence="8">S2</strain>
        <tissue evidence="8">Leaf</tissue>
    </source>
</reference>
<dbReference type="PANTHER" id="PTHR13793">
    <property type="entry name" value="PHD FINGER PROTEINS"/>
    <property type="match status" value="1"/>
</dbReference>
<dbReference type="EMBL" id="SMOL01000214">
    <property type="protein sequence ID" value="KAB2623528.1"/>
    <property type="molecule type" value="Genomic_DNA"/>
</dbReference>
<evidence type="ECO:0000256" key="3">
    <source>
        <dbReference type="ARBA" id="ARBA00022833"/>
    </source>
</evidence>
<gene>
    <name evidence="8" type="ORF">D8674_038820</name>
</gene>
<dbReference type="GO" id="GO:0006357">
    <property type="term" value="P:regulation of transcription by RNA polymerase II"/>
    <property type="evidence" value="ECO:0007669"/>
    <property type="project" value="TreeGrafter"/>
</dbReference>